<accession>A0ABM6WBR5</accession>
<proteinExistence type="predicted"/>
<organism evidence="1 2">
    <name type="scientific">Chitinophaga alhagiae</name>
    <dbReference type="NCBI Taxonomy" id="2203219"/>
    <lineage>
        <taxon>Bacteria</taxon>
        <taxon>Pseudomonadati</taxon>
        <taxon>Bacteroidota</taxon>
        <taxon>Chitinophagia</taxon>
        <taxon>Chitinophagales</taxon>
        <taxon>Chitinophagaceae</taxon>
        <taxon>Chitinophaga</taxon>
    </lineage>
</organism>
<dbReference type="RefSeq" id="WP_119077466.1">
    <property type="nucleotide sequence ID" value="NZ_CP029600.1"/>
</dbReference>
<dbReference type="EMBL" id="CP029600">
    <property type="protein sequence ID" value="AWO01253.1"/>
    <property type="molecule type" value="Genomic_DNA"/>
</dbReference>
<keyword evidence="2" id="KW-1185">Reference proteome</keyword>
<dbReference type="PANTHER" id="PTHR21037">
    <property type="entry name" value="39S RIBOSOMAL PROTEIN L14, MITOCHONDRIAL"/>
    <property type="match status" value="1"/>
</dbReference>
<sequence length="68" mass="7815">MKQPLKENIDFYYNEQGYVVLTEKYHRERGYCCGNGCLHCPFDYENVPENKKGGLLAARKARGKQGGQ</sequence>
<reference evidence="1 2" key="1">
    <citation type="submission" date="2018-05" db="EMBL/GenBank/DDBJ databases">
        <title>Chitinophaga sp. nov., isolated from rhizosphere soil of Alhagi.</title>
        <authorList>
            <person name="Liu Y."/>
        </authorList>
    </citation>
    <scope>NUCLEOTIDE SEQUENCE [LARGE SCALE GENOMIC DNA]</scope>
    <source>
        <strain evidence="1 2">T22</strain>
    </source>
</reference>
<dbReference type="InterPro" id="IPR040807">
    <property type="entry name" value="DUF5522"/>
</dbReference>
<protein>
    <submittedName>
        <fullName evidence="1">Uncharacterized protein</fullName>
    </submittedName>
</protein>
<dbReference type="Proteomes" id="UP000246099">
    <property type="component" value="Chromosome"/>
</dbReference>
<evidence type="ECO:0000313" key="1">
    <source>
        <dbReference type="EMBL" id="AWO01253.1"/>
    </source>
</evidence>
<dbReference type="Pfam" id="PF17653">
    <property type="entry name" value="DUF5522"/>
    <property type="match status" value="1"/>
</dbReference>
<gene>
    <name evidence="1" type="ORF">DLD77_05880</name>
</gene>
<evidence type="ECO:0000313" key="2">
    <source>
        <dbReference type="Proteomes" id="UP000246099"/>
    </source>
</evidence>
<name>A0ABM6WBR5_9BACT</name>
<dbReference type="PANTHER" id="PTHR21037:SF2">
    <property type="entry name" value="SIMILAR TO NOVEL PROTEIN"/>
    <property type="match status" value="1"/>
</dbReference>